<organism evidence="2 3">
    <name type="scientific">Gordonia humi</name>
    <dbReference type="NCBI Taxonomy" id="686429"/>
    <lineage>
        <taxon>Bacteria</taxon>
        <taxon>Bacillati</taxon>
        <taxon>Actinomycetota</taxon>
        <taxon>Actinomycetes</taxon>
        <taxon>Mycobacteriales</taxon>
        <taxon>Gordoniaceae</taxon>
        <taxon>Gordonia</taxon>
    </lineage>
</organism>
<sequence length="146" mass="16356">MEHWELVAREGVRNVYAEYNHAGDRFRIDDLAACFAADGVLEIKGGARATGREAIVEMLTGARSDDSDWTPQIRHYVASLVFATVTQDRIASSAYFQVLTQRGLDHWGRYRDVVVRDGDRWVFAHRLVAVDAAVDGAWYDGPVSGR</sequence>
<dbReference type="Proteomes" id="UP000551501">
    <property type="component" value="Unassembled WGS sequence"/>
</dbReference>
<dbReference type="SUPFAM" id="SSF54427">
    <property type="entry name" value="NTF2-like"/>
    <property type="match status" value="1"/>
</dbReference>
<keyword evidence="3" id="KW-1185">Reference proteome</keyword>
<evidence type="ECO:0000259" key="1">
    <source>
        <dbReference type="Pfam" id="PF13577"/>
    </source>
</evidence>
<protein>
    <recommendedName>
        <fullName evidence="1">SnoaL-like domain-containing protein</fullName>
    </recommendedName>
</protein>
<dbReference type="InterPro" id="IPR032710">
    <property type="entry name" value="NTF2-like_dom_sf"/>
</dbReference>
<feature type="domain" description="SnoaL-like" evidence="1">
    <location>
        <begin position="5"/>
        <end position="126"/>
    </location>
</feature>
<name>A0A840EXZ7_9ACTN</name>
<proteinExistence type="predicted"/>
<dbReference type="Pfam" id="PF13577">
    <property type="entry name" value="SnoaL_4"/>
    <property type="match status" value="1"/>
</dbReference>
<dbReference type="InterPro" id="IPR037401">
    <property type="entry name" value="SnoaL-like"/>
</dbReference>
<evidence type="ECO:0000313" key="2">
    <source>
        <dbReference type="EMBL" id="MBB4133829.1"/>
    </source>
</evidence>
<dbReference type="AlphaFoldDB" id="A0A840EXZ7"/>
<dbReference type="EMBL" id="JACIFP010000001">
    <property type="protein sequence ID" value="MBB4133829.1"/>
    <property type="molecule type" value="Genomic_DNA"/>
</dbReference>
<accession>A0A840EXZ7</accession>
<dbReference type="RefSeq" id="WP_183368970.1">
    <property type="nucleotide sequence ID" value="NZ_BAABHL010000045.1"/>
</dbReference>
<evidence type="ECO:0000313" key="3">
    <source>
        <dbReference type="Proteomes" id="UP000551501"/>
    </source>
</evidence>
<gene>
    <name evidence="2" type="ORF">BKA16_000381</name>
</gene>
<dbReference type="Gene3D" id="3.10.450.50">
    <property type="match status" value="1"/>
</dbReference>
<comment type="caution">
    <text evidence="2">The sequence shown here is derived from an EMBL/GenBank/DDBJ whole genome shotgun (WGS) entry which is preliminary data.</text>
</comment>
<reference evidence="2 3" key="1">
    <citation type="submission" date="2020-08" db="EMBL/GenBank/DDBJ databases">
        <title>Sequencing the genomes of 1000 actinobacteria strains.</title>
        <authorList>
            <person name="Klenk H.-P."/>
        </authorList>
    </citation>
    <scope>NUCLEOTIDE SEQUENCE [LARGE SCALE GENOMIC DNA]</scope>
    <source>
        <strain evidence="2 3">DSM 45298</strain>
    </source>
</reference>